<gene>
    <name evidence="1" type="ORF">B0188_03000</name>
</gene>
<name>A0A1T0B6Y9_9PAST</name>
<dbReference type="STRING" id="123822.B0188_03000"/>
<evidence type="ECO:0000313" key="2">
    <source>
        <dbReference type="Proteomes" id="UP000190023"/>
    </source>
</evidence>
<dbReference type="AlphaFoldDB" id="A0A1T0B6Y9"/>
<dbReference type="OrthoDB" id="5673206at2"/>
<dbReference type="EMBL" id="MUYB01000012">
    <property type="protein sequence ID" value="OOS05762.1"/>
    <property type="molecule type" value="Genomic_DNA"/>
</dbReference>
<evidence type="ECO:0000313" key="1">
    <source>
        <dbReference type="EMBL" id="OOS05762.1"/>
    </source>
</evidence>
<protein>
    <submittedName>
        <fullName evidence="1">Uncharacterized protein</fullName>
    </submittedName>
</protein>
<accession>A0A1T0B6Y9</accession>
<keyword evidence="2" id="KW-1185">Reference proteome</keyword>
<reference evidence="1 2" key="1">
    <citation type="submission" date="2017-02" db="EMBL/GenBank/DDBJ databases">
        <title>Draft genome sequence of Haemophilus felis CCUG 31170 type strain.</title>
        <authorList>
            <person name="Engstrom-Jakobsson H."/>
            <person name="Salva-Serra F."/>
            <person name="Thorell K."/>
            <person name="Gonzales-Siles L."/>
            <person name="Karlsson R."/>
            <person name="Boulund F."/>
            <person name="Engstrand L."/>
            <person name="Kristiansson E."/>
            <person name="Moore E."/>
        </authorList>
    </citation>
    <scope>NUCLEOTIDE SEQUENCE [LARGE SCALE GENOMIC DNA]</scope>
    <source>
        <strain evidence="1 2">CCUG 31170</strain>
    </source>
</reference>
<proteinExistence type="predicted"/>
<sequence length="144" mass="16167">MSFNLSSQEYEYMQKVVFGNENKKGRGHPRQDDEAEITGTDIFVQQHQKPEEQGFIADFTDSVQMGAWQGLSDLGRGLGVVFNSDWLNQAADWAAHKAKEQENTMSTKMREALGQSAFEGWDSKSGEGKGLLNAYLKRENALLM</sequence>
<dbReference type="Proteomes" id="UP000190023">
    <property type="component" value="Unassembled WGS sequence"/>
</dbReference>
<organism evidence="1 2">
    <name type="scientific">[Haemophilus] felis</name>
    <dbReference type="NCBI Taxonomy" id="123822"/>
    <lineage>
        <taxon>Bacteria</taxon>
        <taxon>Pseudomonadati</taxon>
        <taxon>Pseudomonadota</taxon>
        <taxon>Gammaproteobacteria</taxon>
        <taxon>Pasteurellales</taxon>
        <taxon>Pasteurellaceae</taxon>
    </lineage>
</organism>
<comment type="caution">
    <text evidence="1">The sequence shown here is derived from an EMBL/GenBank/DDBJ whole genome shotgun (WGS) entry which is preliminary data.</text>
</comment>